<evidence type="ECO:0000313" key="2">
    <source>
        <dbReference type="EMBL" id="TQL51322.1"/>
    </source>
</evidence>
<evidence type="ECO:0000259" key="1">
    <source>
        <dbReference type="Pfam" id="PF13338"/>
    </source>
</evidence>
<name>A0A542YT99_9MICO</name>
<keyword evidence="3" id="KW-1185">Reference proteome</keyword>
<reference evidence="2 3" key="1">
    <citation type="submission" date="2019-06" db="EMBL/GenBank/DDBJ databases">
        <title>Sequencing the genomes of 1000 actinobacteria strains.</title>
        <authorList>
            <person name="Klenk H.-P."/>
        </authorList>
    </citation>
    <scope>NUCLEOTIDE SEQUENCE [LARGE SCALE GENOMIC DNA]</scope>
    <source>
        <strain evidence="2 3">DSM 12335</strain>
    </source>
</reference>
<dbReference type="OrthoDB" id="5176673at2"/>
<dbReference type="AlphaFoldDB" id="A0A542YT99"/>
<gene>
    <name evidence="2" type="ORF">FB467_2464</name>
</gene>
<feature type="domain" description="AbiEi antitoxin N-terminal" evidence="1">
    <location>
        <begin position="5"/>
        <end position="50"/>
    </location>
</feature>
<protein>
    <submittedName>
        <fullName evidence="2">Putative AbiEi antitoxin of type IV toxin-antitoxin system</fullName>
    </submittedName>
</protein>
<sequence length="317" mass="34520">MNEALRLLEEQGEVLFTTQQAYAVGLDDRSLLRLRKTGECVRLTRGLYVLGSHQAVEPETAHLQLARGGLLLYPDAALSHESALLAHGFPVWRINPSVVHLQRPVQHQVRRGSFVIDPWWMAMPDDREGADAAPTPAVPVPTRAGPAVEPAVAVVQTTRVRGLVSGVIAADHGLHHGVFTEADLAAAARVVSGWPDSSAVGAALELADGSSESPGESRCRVCLTVAGFELVPQVRICDEHGVFVARVDFLLKGTKIALEFDGKVKYDTGDPSVLWAEKRREDRLRELGYIVIRVTWADLDRPQQLFARIRAAMAIAA</sequence>
<dbReference type="Pfam" id="PF13338">
    <property type="entry name" value="AbiEi_4"/>
    <property type="match status" value="1"/>
</dbReference>
<accession>A0A542YT99</accession>
<dbReference type="RefSeq" id="WP_141785339.1">
    <property type="nucleotide sequence ID" value="NZ_BAAAIK010000010.1"/>
</dbReference>
<evidence type="ECO:0000313" key="3">
    <source>
        <dbReference type="Proteomes" id="UP000319516"/>
    </source>
</evidence>
<dbReference type="Gene3D" id="3.40.960.10">
    <property type="entry name" value="VSR Endonuclease"/>
    <property type="match status" value="1"/>
</dbReference>
<organism evidence="2 3">
    <name type="scientific">Ornithinicoccus hortensis</name>
    <dbReference type="NCBI Taxonomy" id="82346"/>
    <lineage>
        <taxon>Bacteria</taxon>
        <taxon>Bacillati</taxon>
        <taxon>Actinomycetota</taxon>
        <taxon>Actinomycetes</taxon>
        <taxon>Micrococcales</taxon>
        <taxon>Intrasporangiaceae</taxon>
        <taxon>Ornithinicoccus</taxon>
    </lineage>
</organism>
<dbReference type="Proteomes" id="UP000319516">
    <property type="component" value="Unassembled WGS sequence"/>
</dbReference>
<dbReference type="EMBL" id="VFOP01000001">
    <property type="protein sequence ID" value="TQL51322.1"/>
    <property type="molecule type" value="Genomic_DNA"/>
</dbReference>
<dbReference type="InterPro" id="IPR025159">
    <property type="entry name" value="AbiEi_N"/>
</dbReference>
<proteinExistence type="predicted"/>
<dbReference type="InterPro" id="IPR011335">
    <property type="entry name" value="Restrct_endonuc-II-like"/>
</dbReference>
<dbReference type="SUPFAM" id="SSF52980">
    <property type="entry name" value="Restriction endonuclease-like"/>
    <property type="match status" value="1"/>
</dbReference>
<comment type="caution">
    <text evidence="2">The sequence shown here is derived from an EMBL/GenBank/DDBJ whole genome shotgun (WGS) entry which is preliminary data.</text>
</comment>